<evidence type="ECO:0000313" key="1">
    <source>
        <dbReference type="EMBL" id="CAD2214940.1"/>
    </source>
</evidence>
<sequence length="80" mass="8371">MGDVGSSGGCSDELGDALLHATVLQNCYDELLKAFGEKCAEVESLNSLLAEAREAGERGHTAQGVEKEVSALKEQCSKVS</sequence>
<proteinExistence type="predicted"/>
<dbReference type="VEuPathDB" id="TriTrypDB:ADEAN_000239300"/>
<name>A0A7G2C5E2_9TRYP</name>
<protein>
    <submittedName>
        <fullName evidence="1">Uncharacterized protein</fullName>
    </submittedName>
</protein>
<reference evidence="1 2" key="1">
    <citation type="submission" date="2020-08" db="EMBL/GenBank/DDBJ databases">
        <authorList>
            <person name="Newling K."/>
            <person name="Davey J."/>
            <person name="Forrester S."/>
        </authorList>
    </citation>
    <scope>NUCLEOTIDE SEQUENCE [LARGE SCALE GENOMIC DNA]</scope>
    <source>
        <strain evidence="2">Crithidia deanei Carvalho (ATCC PRA-265)</strain>
    </source>
</reference>
<evidence type="ECO:0000313" key="2">
    <source>
        <dbReference type="Proteomes" id="UP000515908"/>
    </source>
</evidence>
<dbReference type="AlphaFoldDB" id="A0A7G2C5E2"/>
<organism evidence="1 2">
    <name type="scientific">Angomonas deanei</name>
    <dbReference type="NCBI Taxonomy" id="59799"/>
    <lineage>
        <taxon>Eukaryota</taxon>
        <taxon>Discoba</taxon>
        <taxon>Euglenozoa</taxon>
        <taxon>Kinetoplastea</taxon>
        <taxon>Metakinetoplastina</taxon>
        <taxon>Trypanosomatida</taxon>
        <taxon>Trypanosomatidae</taxon>
        <taxon>Strigomonadinae</taxon>
        <taxon>Angomonas</taxon>
    </lineage>
</organism>
<gene>
    <name evidence="1" type="ORF">ADEAN_000239300</name>
</gene>
<accession>A0A7G2C5E2</accession>
<dbReference type="Proteomes" id="UP000515908">
    <property type="component" value="Chromosome 04"/>
</dbReference>
<keyword evidence="2" id="KW-1185">Reference proteome</keyword>
<dbReference type="EMBL" id="LR877148">
    <property type="protein sequence ID" value="CAD2214940.1"/>
    <property type="molecule type" value="Genomic_DNA"/>
</dbReference>